<protein>
    <submittedName>
        <fullName evidence="2">Uncharacterized protein</fullName>
    </submittedName>
</protein>
<name>A0ABQ3HWD0_9SPHI</name>
<gene>
    <name evidence="2" type="ORF">GCM10017764_16890</name>
</gene>
<keyword evidence="1" id="KW-0732">Signal</keyword>
<dbReference type="Proteomes" id="UP000620550">
    <property type="component" value="Unassembled WGS sequence"/>
</dbReference>
<dbReference type="EMBL" id="BNAF01000005">
    <property type="protein sequence ID" value="GHE34186.1"/>
    <property type="molecule type" value="Genomic_DNA"/>
</dbReference>
<comment type="caution">
    <text evidence="2">The sequence shown here is derived from an EMBL/GenBank/DDBJ whole genome shotgun (WGS) entry which is preliminary data.</text>
</comment>
<evidence type="ECO:0000256" key="1">
    <source>
        <dbReference type="SAM" id="SignalP"/>
    </source>
</evidence>
<accession>A0ABQ3HWD0</accession>
<sequence>MEGLFLLKKVFYISIDKNMKSKLLLLFSAALIAVFSFSKAKADTESPGGGRDGECKAPYSNTCMVVHLPLGMSKVIKGVLTINAE</sequence>
<feature type="chain" id="PRO_5047518829" evidence="1">
    <location>
        <begin position="43"/>
        <end position="85"/>
    </location>
</feature>
<feature type="signal peptide" evidence="1">
    <location>
        <begin position="1"/>
        <end position="42"/>
    </location>
</feature>
<organism evidence="2 3">
    <name type="scientific">Sphingobacterium griseoflavum</name>
    <dbReference type="NCBI Taxonomy" id="1474952"/>
    <lineage>
        <taxon>Bacteria</taxon>
        <taxon>Pseudomonadati</taxon>
        <taxon>Bacteroidota</taxon>
        <taxon>Sphingobacteriia</taxon>
        <taxon>Sphingobacteriales</taxon>
        <taxon>Sphingobacteriaceae</taxon>
        <taxon>Sphingobacterium</taxon>
    </lineage>
</organism>
<evidence type="ECO:0000313" key="3">
    <source>
        <dbReference type="Proteomes" id="UP000620550"/>
    </source>
</evidence>
<keyword evidence="3" id="KW-1185">Reference proteome</keyword>
<reference evidence="3" key="1">
    <citation type="journal article" date="2019" name="Int. J. Syst. Evol. Microbiol.">
        <title>The Global Catalogue of Microorganisms (GCM) 10K type strain sequencing project: providing services to taxonomists for standard genome sequencing and annotation.</title>
        <authorList>
            <consortium name="The Broad Institute Genomics Platform"/>
            <consortium name="The Broad Institute Genome Sequencing Center for Infectious Disease"/>
            <person name="Wu L."/>
            <person name="Ma J."/>
        </authorList>
    </citation>
    <scope>NUCLEOTIDE SEQUENCE [LARGE SCALE GENOMIC DNA]</scope>
    <source>
        <strain evidence="3">CGMCC 1.12966</strain>
    </source>
</reference>
<evidence type="ECO:0000313" key="2">
    <source>
        <dbReference type="EMBL" id="GHE34186.1"/>
    </source>
</evidence>
<proteinExistence type="predicted"/>